<accession>A0ABP3WZY7</accession>
<proteinExistence type="predicted"/>
<evidence type="ECO:0000313" key="3">
    <source>
        <dbReference type="Proteomes" id="UP001500359"/>
    </source>
</evidence>
<dbReference type="EMBL" id="BAAAFD010000010">
    <property type="protein sequence ID" value="GAA0859048.1"/>
    <property type="molecule type" value="Genomic_DNA"/>
</dbReference>
<evidence type="ECO:0008006" key="4">
    <source>
        <dbReference type="Google" id="ProtNLM"/>
    </source>
</evidence>
<protein>
    <recommendedName>
        <fullName evidence="4">DUF2846 domain-containing protein</fullName>
    </recommendedName>
</protein>
<name>A0ABP3WZY7_9ALTE</name>
<evidence type="ECO:0000256" key="1">
    <source>
        <dbReference type="SAM" id="SignalP"/>
    </source>
</evidence>
<reference evidence="3" key="1">
    <citation type="journal article" date="2019" name="Int. J. Syst. Evol. Microbiol.">
        <title>The Global Catalogue of Microorganisms (GCM) 10K type strain sequencing project: providing services to taxonomists for standard genome sequencing and annotation.</title>
        <authorList>
            <consortium name="The Broad Institute Genomics Platform"/>
            <consortium name="The Broad Institute Genome Sequencing Center for Infectious Disease"/>
            <person name="Wu L."/>
            <person name="Ma J."/>
        </authorList>
    </citation>
    <scope>NUCLEOTIDE SEQUENCE [LARGE SCALE GENOMIC DNA]</scope>
    <source>
        <strain evidence="3">JCM 15896</strain>
    </source>
</reference>
<dbReference type="PROSITE" id="PS51257">
    <property type="entry name" value="PROKAR_LIPOPROTEIN"/>
    <property type="match status" value="1"/>
</dbReference>
<sequence>MRTFLVLPIFCCLVLLGCASTVSSIKEDVDIPLSANSGYLLVGVDLNYAVNNIQIGGPKDVLFTRDDLDQFNNYFLVEMPAGKYSFEKIRLLNGYYYTLKSGYWDFEVKPSEISYVGHLKIMSRNGWFSRYNITLENKSTDALEYMQDNYNNILSARRLRHRGPGDDKFLEYVDVELAKEAEQ</sequence>
<keyword evidence="3" id="KW-1185">Reference proteome</keyword>
<organism evidence="2 3">
    <name type="scientific">Aliiglaciecola litoralis</name>
    <dbReference type="NCBI Taxonomy" id="582857"/>
    <lineage>
        <taxon>Bacteria</taxon>
        <taxon>Pseudomonadati</taxon>
        <taxon>Pseudomonadota</taxon>
        <taxon>Gammaproteobacteria</taxon>
        <taxon>Alteromonadales</taxon>
        <taxon>Alteromonadaceae</taxon>
        <taxon>Aliiglaciecola</taxon>
    </lineage>
</organism>
<feature type="chain" id="PRO_5046180372" description="DUF2846 domain-containing protein" evidence="1">
    <location>
        <begin position="20"/>
        <end position="183"/>
    </location>
</feature>
<dbReference type="Proteomes" id="UP001500359">
    <property type="component" value="Unassembled WGS sequence"/>
</dbReference>
<keyword evidence="1" id="KW-0732">Signal</keyword>
<evidence type="ECO:0000313" key="2">
    <source>
        <dbReference type="EMBL" id="GAA0859048.1"/>
    </source>
</evidence>
<gene>
    <name evidence="2" type="ORF">GCM10009114_31020</name>
</gene>
<feature type="signal peptide" evidence="1">
    <location>
        <begin position="1"/>
        <end position="19"/>
    </location>
</feature>
<comment type="caution">
    <text evidence="2">The sequence shown here is derived from an EMBL/GenBank/DDBJ whole genome shotgun (WGS) entry which is preliminary data.</text>
</comment>
<dbReference type="RefSeq" id="WP_343861601.1">
    <property type="nucleotide sequence ID" value="NZ_BAAAFD010000010.1"/>
</dbReference>